<keyword evidence="3" id="KW-1185">Reference proteome</keyword>
<gene>
    <name evidence="2" type="ORF">SAMN04488542_10792</name>
</gene>
<keyword evidence="1" id="KW-0472">Membrane</keyword>
<dbReference type="Proteomes" id="UP000198972">
    <property type="component" value="Unassembled WGS sequence"/>
</dbReference>
<evidence type="ECO:0000313" key="2">
    <source>
        <dbReference type="EMBL" id="SDF22218.1"/>
    </source>
</evidence>
<dbReference type="EMBL" id="FNBG01000007">
    <property type="protein sequence ID" value="SDF22218.1"/>
    <property type="molecule type" value="Genomic_DNA"/>
</dbReference>
<evidence type="ECO:0000256" key="1">
    <source>
        <dbReference type="SAM" id="Phobius"/>
    </source>
</evidence>
<organism evidence="2 3">
    <name type="scientific">Fontibacillus panacisegetis</name>
    <dbReference type="NCBI Taxonomy" id="670482"/>
    <lineage>
        <taxon>Bacteria</taxon>
        <taxon>Bacillati</taxon>
        <taxon>Bacillota</taxon>
        <taxon>Bacilli</taxon>
        <taxon>Bacillales</taxon>
        <taxon>Paenibacillaceae</taxon>
        <taxon>Fontibacillus</taxon>
    </lineage>
</organism>
<feature type="transmembrane region" description="Helical" evidence="1">
    <location>
        <begin position="32"/>
        <end position="58"/>
    </location>
</feature>
<keyword evidence="1" id="KW-1133">Transmembrane helix</keyword>
<reference evidence="2 3" key="1">
    <citation type="submission" date="2016-10" db="EMBL/GenBank/DDBJ databases">
        <authorList>
            <person name="de Groot N.N."/>
        </authorList>
    </citation>
    <scope>NUCLEOTIDE SEQUENCE [LARGE SCALE GENOMIC DNA]</scope>
    <source>
        <strain evidence="2 3">DSM 28129</strain>
    </source>
</reference>
<dbReference type="AlphaFoldDB" id="A0A1G7JBE7"/>
<sequence>MNQVYENENKARIVTSILALFLYEYPQRNKTLFTVFVTITVTFVIAIIITIVVTIIFVF</sequence>
<keyword evidence="1" id="KW-0812">Transmembrane</keyword>
<name>A0A1G7JBE7_9BACL</name>
<evidence type="ECO:0000313" key="3">
    <source>
        <dbReference type="Proteomes" id="UP000198972"/>
    </source>
</evidence>
<protein>
    <submittedName>
        <fullName evidence="2">Uncharacterized protein</fullName>
    </submittedName>
</protein>
<proteinExistence type="predicted"/>
<accession>A0A1G7JBE7</accession>